<feature type="chain" id="PRO_5023145790" evidence="3">
    <location>
        <begin position="39"/>
        <end position="475"/>
    </location>
</feature>
<name>A0A5C1A425_9BACT</name>
<organism evidence="5 6">
    <name type="scientific">Limnoglobus roseus</name>
    <dbReference type="NCBI Taxonomy" id="2598579"/>
    <lineage>
        <taxon>Bacteria</taxon>
        <taxon>Pseudomonadati</taxon>
        <taxon>Planctomycetota</taxon>
        <taxon>Planctomycetia</taxon>
        <taxon>Gemmatales</taxon>
        <taxon>Gemmataceae</taxon>
        <taxon>Limnoglobus</taxon>
    </lineage>
</organism>
<dbReference type="InterPro" id="IPR051201">
    <property type="entry name" value="Chloro_Bact_Ser_Proteases"/>
</dbReference>
<dbReference type="Pfam" id="PF13180">
    <property type="entry name" value="PDZ_2"/>
    <property type="match status" value="1"/>
</dbReference>
<gene>
    <name evidence="5" type="ORF">PX52LOC_00687</name>
</gene>
<reference evidence="6" key="1">
    <citation type="submission" date="2019-08" db="EMBL/GenBank/DDBJ databases">
        <title>Limnoglobus roseus gen. nov., sp. nov., a novel freshwater planctomycete with a giant genome from the family Gemmataceae.</title>
        <authorList>
            <person name="Kulichevskaya I.S."/>
            <person name="Naumoff D.G."/>
            <person name="Miroshnikov K."/>
            <person name="Ivanova A."/>
            <person name="Philippov D.A."/>
            <person name="Hakobyan A."/>
            <person name="Rijpstra I.C."/>
            <person name="Sinninghe Damste J.S."/>
            <person name="Liesack W."/>
            <person name="Dedysh S.N."/>
        </authorList>
    </citation>
    <scope>NUCLEOTIDE SEQUENCE [LARGE SCALE GENOMIC DNA]</scope>
    <source>
        <strain evidence="6">PX52</strain>
    </source>
</reference>
<proteinExistence type="predicted"/>
<dbReference type="Proteomes" id="UP000324974">
    <property type="component" value="Chromosome"/>
</dbReference>
<dbReference type="SUPFAM" id="SSF50156">
    <property type="entry name" value="PDZ domain-like"/>
    <property type="match status" value="1"/>
</dbReference>
<evidence type="ECO:0000256" key="2">
    <source>
        <dbReference type="ARBA" id="ARBA00022801"/>
    </source>
</evidence>
<dbReference type="InterPro" id="IPR001478">
    <property type="entry name" value="PDZ"/>
</dbReference>
<dbReference type="GO" id="GO:0004252">
    <property type="term" value="F:serine-type endopeptidase activity"/>
    <property type="evidence" value="ECO:0007669"/>
    <property type="project" value="InterPro"/>
</dbReference>
<keyword evidence="1" id="KW-0645">Protease</keyword>
<accession>A0A5C1A425</accession>
<dbReference type="Gene3D" id="2.40.10.120">
    <property type="match status" value="1"/>
</dbReference>
<keyword evidence="6" id="KW-1185">Reference proteome</keyword>
<dbReference type="GO" id="GO:0006508">
    <property type="term" value="P:proteolysis"/>
    <property type="evidence" value="ECO:0007669"/>
    <property type="project" value="UniProtKB-KW"/>
</dbReference>
<keyword evidence="3" id="KW-0732">Signal</keyword>
<dbReference type="Pfam" id="PF13365">
    <property type="entry name" value="Trypsin_2"/>
    <property type="match status" value="1"/>
</dbReference>
<dbReference type="SUPFAM" id="SSF50494">
    <property type="entry name" value="Trypsin-like serine proteases"/>
    <property type="match status" value="1"/>
</dbReference>
<dbReference type="PRINTS" id="PR00834">
    <property type="entry name" value="PROTEASES2C"/>
</dbReference>
<dbReference type="KEGG" id="lrs:PX52LOC_00687"/>
<dbReference type="OrthoDB" id="248175at2"/>
<evidence type="ECO:0000313" key="5">
    <source>
        <dbReference type="EMBL" id="QEL13829.1"/>
    </source>
</evidence>
<dbReference type="InterPro" id="IPR036034">
    <property type="entry name" value="PDZ_sf"/>
</dbReference>
<evidence type="ECO:0000256" key="3">
    <source>
        <dbReference type="SAM" id="SignalP"/>
    </source>
</evidence>
<dbReference type="InterPro" id="IPR001940">
    <property type="entry name" value="Peptidase_S1C"/>
</dbReference>
<protein>
    <submittedName>
        <fullName evidence="5">PDZ domain-containing protein</fullName>
    </submittedName>
</protein>
<sequence length="475" mass="50696">MSQPARSSARSLTARFARRCLLSAGFAVGGFASYMATAQMPATPTRAADRPLGSNLRRDAMVDIVERMKAAVVNIHSERTITSSPDDPFRGTQLQPQRVKGMGTGIVLDPRGYVVTNFHVIDDIQTIRVTLSDGKSVPARVIATDKKADLALVKIEPYSSLPLVTLGTATDLLDAETVIAIGNAFGYEHSASVGNVSYKSRDVALNKEISYTGLIQTTAPINPGNSGGPLFNKKGELVGVNVAIRAGAQNIAFAIPVDTMIERAAEMLASRKRGGAWHGLVVKNHVERADEESPVRRWVTVDGTEANSPASAAGLKTGDLVEQVGDLAVTTTIDVERGFLERPAGAKVSVRVRRGSESIATAIQLGATETKTPEIPSTTILRRTGLKLSPMGKDAVAKIDPQLRGGLLVTDVIGPAAKAGIQKGDLVIGFHLWEALNVDNVMFVLNHKELATFNPVKTFFVREGKVREAMMVVGE</sequence>
<dbReference type="EMBL" id="CP042425">
    <property type="protein sequence ID" value="QEL13829.1"/>
    <property type="molecule type" value="Genomic_DNA"/>
</dbReference>
<feature type="signal peptide" evidence="3">
    <location>
        <begin position="1"/>
        <end position="38"/>
    </location>
</feature>
<dbReference type="AlphaFoldDB" id="A0A5C1A425"/>
<dbReference type="InterPro" id="IPR009003">
    <property type="entry name" value="Peptidase_S1_PA"/>
</dbReference>
<evidence type="ECO:0000259" key="4">
    <source>
        <dbReference type="Pfam" id="PF13180"/>
    </source>
</evidence>
<dbReference type="RefSeq" id="WP_149108768.1">
    <property type="nucleotide sequence ID" value="NZ_CP042425.1"/>
</dbReference>
<evidence type="ECO:0000256" key="1">
    <source>
        <dbReference type="ARBA" id="ARBA00022670"/>
    </source>
</evidence>
<keyword evidence="2" id="KW-0378">Hydrolase</keyword>
<evidence type="ECO:0000313" key="6">
    <source>
        <dbReference type="Proteomes" id="UP000324974"/>
    </source>
</evidence>
<dbReference type="PANTHER" id="PTHR43343:SF3">
    <property type="entry name" value="PROTEASE DO-LIKE 8, CHLOROPLASTIC"/>
    <property type="match status" value="1"/>
</dbReference>
<feature type="domain" description="PDZ" evidence="4">
    <location>
        <begin position="298"/>
        <end position="363"/>
    </location>
</feature>
<dbReference type="Gene3D" id="2.30.42.10">
    <property type="match status" value="1"/>
</dbReference>
<dbReference type="PANTHER" id="PTHR43343">
    <property type="entry name" value="PEPTIDASE S12"/>
    <property type="match status" value="1"/>
</dbReference>